<dbReference type="GO" id="GO:0006098">
    <property type="term" value="P:pentose-phosphate shunt"/>
    <property type="evidence" value="ECO:0007669"/>
    <property type="project" value="TreeGrafter"/>
</dbReference>
<feature type="non-terminal residue" evidence="4">
    <location>
        <position position="1"/>
    </location>
</feature>
<name>X1A5C3_9ZZZZ</name>
<evidence type="ECO:0000256" key="2">
    <source>
        <dbReference type="ARBA" id="ARBA00022842"/>
    </source>
</evidence>
<dbReference type="Pfam" id="PF22613">
    <property type="entry name" value="Transketolase_C_1"/>
    <property type="match status" value="1"/>
</dbReference>
<comment type="caution">
    <text evidence="4">The sequence shown here is derived from an EMBL/GenBank/DDBJ whole genome shotgun (WGS) entry which is preliminary data.</text>
</comment>
<proteinExistence type="predicted"/>
<dbReference type="InterPro" id="IPR009014">
    <property type="entry name" value="Transketo_C/PFOR_II"/>
</dbReference>
<dbReference type="SUPFAM" id="SSF52922">
    <property type="entry name" value="TK C-terminal domain-like"/>
    <property type="match status" value="1"/>
</dbReference>
<dbReference type="InterPro" id="IPR033247">
    <property type="entry name" value="Transketolase_fam"/>
</dbReference>
<organism evidence="4">
    <name type="scientific">marine sediment metagenome</name>
    <dbReference type="NCBI Taxonomy" id="412755"/>
    <lineage>
        <taxon>unclassified sequences</taxon>
        <taxon>metagenomes</taxon>
        <taxon>ecological metagenomes</taxon>
    </lineage>
</organism>
<gene>
    <name evidence="4" type="ORF">S01H4_13480</name>
</gene>
<accession>X1A5C3</accession>
<keyword evidence="1" id="KW-0479">Metal-binding</keyword>
<dbReference type="InterPro" id="IPR055152">
    <property type="entry name" value="Transketolase-like_C_2"/>
</dbReference>
<evidence type="ECO:0000259" key="3">
    <source>
        <dbReference type="Pfam" id="PF22613"/>
    </source>
</evidence>
<dbReference type="PANTHER" id="PTHR43522">
    <property type="entry name" value="TRANSKETOLASE"/>
    <property type="match status" value="1"/>
</dbReference>
<evidence type="ECO:0000313" key="4">
    <source>
        <dbReference type="EMBL" id="GAG55396.1"/>
    </source>
</evidence>
<evidence type="ECO:0000256" key="1">
    <source>
        <dbReference type="ARBA" id="ARBA00022723"/>
    </source>
</evidence>
<sequence length="55" mass="5991">VETGVSQGWERWVGDAGSCVCVNKFGASAPGKVLFEKYGFTVENVVEQARKLLSR</sequence>
<protein>
    <recommendedName>
        <fullName evidence="3">Transketolase-like C-terminal domain-containing protein</fullName>
    </recommendedName>
</protein>
<keyword evidence="2" id="KW-0460">Magnesium</keyword>
<dbReference type="PANTHER" id="PTHR43522:SF2">
    <property type="entry name" value="TRANSKETOLASE 1-RELATED"/>
    <property type="match status" value="1"/>
</dbReference>
<dbReference type="GO" id="GO:0046872">
    <property type="term" value="F:metal ion binding"/>
    <property type="evidence" value="ECO:0007669"/>
    <property type="project" value="UniProtKB-KW"/>
</dbReference>
<dbReference type="EMBL" id="BART01005940">
    <property type="protein sequence ID" value="GAG55396.1"/>
    <property type="molecule type" value="Genomic_DNA"/>
</dbReference>
<dbReference type="GO" id="GO:0005829">
    <property type="term" value="C:cytosol"/>
    <property type="evidence" value="ECO:0007669"/>
    <property type="project" value="TreeGrafter"/>
</dbReference>
<feature type="domain" description="Transketolase-like C-terminal" evidence="3">
    <location>
        <begin position="1"/>
        <end position="41"/>
    </location>
</feature>
<reference evidence="4" key="1">
    <citation type="journal article" date="2014" name="Front. Microbiol.">
        <title>High frequency of phylogenetically diverse reductive dehalogenase-homologous genes in deep subseafloor sedimentary metagenomes.</title>
        <authorList>
            <person name="Kawai M."/>
            <person name="Futagami T."/>
            <person name="Toyoda A."/>
            <person name="Takaki Y."/>
            <person name="Nishi S."/>
            <person name="Hori S."/>
            <person name="Arai W."/>
            <person name="Tsubouchi T."/>
            <person name="Morono Y."/>
            <person name="Uchiyama I."/>
            <person name="Ito T."/>
            <person name="Fujiyama A."/>
            <person name="Inagaki F."/>
            <person name="Takami H."/>
        </authorList>
    </citation>
    <scope>NUCLEOTIDE SEQUENCE</scope>
    <source>
        <strain evidence="4">Expedition CK06-06</strain>
    </source>
</reference>
<dbReference type="GO" id="GO:0004802">
    <property type="term" value="F:transketolase activity"/>
    <property type="evidence" value="ECO:0007669"/>
    <property type="project" value="TreeGrafter"/>
</dbReference>
<dbReference type="Gene3D" id="3.40.50.920">
    <property type="match status" value="1"/>
</dbReference>
<dbReference type="AlphaFoldDB" id="X1A5C3"/>